<accession>A0A0E0G7P8</accession>
<feature type="compositionally biased region" description="Basic and acidic residues" evidence="1">
    <location>
        <begin position="62"/>
        <end position="75"/>
    </location>
</feature>
<reference evidence="2" key="2">
    <citation type="submission" date="2018-04" db="EMBL/GenBank/DDBJ databases">
        <title>OnivRS2 (Oryza nivara Reference Sequence Version 2).</title>
        <authorList>
            <person name="Zhang J."/>
            <person name="Kudrna D."/>
            <person name="Lee S."/>
            <person name="Talag J."/>
            <person name="Rajasekar S."/>
            <person name="Welchert J."/>
            <person name="Hsing Y.-I."/>
            <person name="Wing R.A."/>
        </authorList>
    </citation>
    <scope>NUCLEOTIDE SEQUENCE [LARGE SCALE GENOMIC DNA]</scope>
    <source>
        <strain evidence="2">SL10</strain>
    </source>
</reference>
<name>A0A0E0G7P8_ORYNI</name>
<evidence type="ECO:0000313" key="2">
    <source>
        <dbReference type="EnsemblPlants" id="ONIVA02G21120.1"/>
    </source>
</evidence>
<dbReference type="HOGENOM" id="CLU_1985177_0_0_1"/>
<dbReference type="Proteomes" id="UP000006591">
    <property type="component" value="Chromosome 2"/>
</dbReference>
<proteinExistence type="predicted"/>
<feature type="compositionally biased region" description="Gly residues" evidence="1">
    <location>
        <begin position="25"/>
        <end position="36"/>
    </location>
</feature>
<dbReference type="Gramene" id="ONIVA02G21120.1">
    <property type="protein sequence ID" value="ONIVA02G21120.1"/>
    <property type="gene ID" value="ONIVA02G21120"/>
</dbReference>
<dbReference type="EnsemblPlants" id="ONIVA02G21120.1">
    <property type="protein sequence ID" value="ONIVA02G21120.1"/>
    <property type="gene ID" value="ONIVA02G21120"/>
</dbReference>
<feature type="region of interest" description="Disordered" evidence="1">
    <location>
        <begin position="1"/>
        <end position="75"/>
    </location>
</feature>
<evidence type="ECO:0000256" key="1">
    <source>
        <dbReference type="SAM" id="MobiDB-lite"/>
    </source>
</evidence>
<dbReference type="AlphaFoldDB" id="A0A0E0G7P8"/>
<keyword evidence="3" id="KW-1185">Reference proteome</keyword>
<organism evidence="2">
    <name type="scientific">Oryza nivara</name>
    <name type="common">Indian wild rice</name>
    <name type="synonym">Oryza sativa f. spontanea</name>
    <dbReference type="NCBI Taxonomy" id="4536"/>
    <lineage>
        <taxon>Eukaryota</taxon>
        <taxon>Viridiplantae</taxon>
        <taxon>Streptophyta</taxon>
        <taxon>Embryophyta</taxon>
        <taxon>Tracheophyta</taxon>
        <taxon>Spermatophyta</taxon>
        <taxon>Magnoliopsida</taxon>
        <taxon>Liliopsida</taxon>
        <taxon>Poales</taxon>
        <taxon>Poaceae</taxon>
        <taxon>BOP clade</taxon>
        <taxon>Oryzoideae</taxon>
        <taxon>Oryzeae</taxon>
        <taxon>Oryzinae</taxon>
        <taxon>Oryza</taxon>
    </lineage>
</organism>
<feature type="region of interest" description="Disordered" evidence="1">
    <location>
        <begin position="93"/>
        <end position="112"/>
    </location>
</feature>
<evidence type="ECO:0000313" key="3">
    <source>
        <dbReference type="Proteomes" id="UP000006591"/>
    </source>
</evidence>
<sequence>MVEGTYQAAAMLETARSASTATNERGGGGGGGGSGGNSQAQRWRRSIQWGGAQHPEVNFNGELKDDDGCHDNDNDNRALRRFRRLLHPLSSPRSLEHAAARAPSGGSDSLRWWGHHRQWSSVMGGG</sequence>
<reference evidence="2" key="1">
    <citation type="submission" date="2015-04" db="UniProtKB">
        <authorList>
            <consortium name="EnsemblPlants"/>
        </authorList>
    </citation>
    <scope>IDENTIFICATION</scope>
    <source>
        <strain evidence="2">SL10</strain>
    </source>
</reference>
<protein>
    <submittedName>
        <fullName evidence="2">Uncharacterized protein</fullName>
    </submittedName>
</protein>